<dbReference type="EMBL" id="JAAIUW010000009">
    <property type="protein sequence ID" value="KAF7815002.1"/>
    <property type="molecule type" value="Genomic_DNA"/>
</dbReference>
<name>A0A834WA96_9FABA</name>
<dbReference type="Proteomes" id="UP000634136">
    <property type="component" value="Unassembled WGS sequence"/>
</dbReference>
<evidence type="ECO:0000313" key="2">
    <source>
        <dbReference type="Proteomes" id="UP000634136"/>
    </source>
</evidence>
<protein>
    <submittedName>
        <fullName evidence="1">Uncharacterized protein</fullName>
    </submittedName>
</protein>
<dbReference type="AlphaFoldDB" id="A0A834WA96"/>
<reference evidence="1" key="1">
    <citation type="submission" date="2020-09" db="EMBL/GenBank/DDBJ databases">
        <title>Genome-Enabled Discovery of Anthraquinone Biosynthesis in Senna tora.</title>
        <authorList>
            <person name="Kang S.-H."/>
            <person name="Pandey R.P."/>
            <person name="Lee C.-M."/>
            <person name="Sim J.-S."/>
            <person name="Jeong J.-T."/>
            <person name="Choi B.-S."/>
            <person name="Jung M."/>
            <person name="Ginzburg D."/>
            <person name="Zhao K."/>
            <person name="Won S.Y."/>
            <person name="Oh T.-J."/>
            <person name="Yu Y."/>
            <person name="Kim N.-H."/>
            <person name="Lee O.R."/>
            <person name="Lee T.-H."/>
            <person name="Bashyal P."/>
            <person name="Kim T.-S."/>
            <person name="Lee W.-H."/>
            <person name="Kawkins C."/>
            <person name="Kim C.-K."/>
            <person name="Kim J.S."/>
            <person name="Ahn B.O."/>
            <person name="Rhee S.Y."/>
            <person name="Sohng J.K."/>
        </authorList>
    </citation>
    <scope>NUCLEOTIDE SEQUENCE</scope>
    <source>
        <tissue evidence="1">Leaf</tissue>
    </source>
</reference>
<sequence length="75" mass="8506">MGNGLLKFNGMNYADWSEQIQFRLGAMDLDLAIVSEKPAAITKTSTEDAKSLYEAWERSNRLSLNLMKMTMQRSS</sequence>
<evidence type="ECO:0000313" key="1">
    <source>
        <dbReference type="EMBL" id="KAF7815002.1"/>
    </source>
</evidence>
<accession>A0A834WA96</accession>
<organism evidence="1 2">
    <name type="scientific">Senna tora</name>
    <dbReference type="NCBI Taxonomy" id="362788"/>
    <lineage>
        <taxon>Eukaryota</taxon>
        <taxon>Viridiplantae</taxon>
        <taxon>Streptophyta</taxon>
        <taxon>Embryophyta</taxon>
        <taxon>Tracheophyta</taxon>
        <taxon>Spermatophyta</taxon>
        <taxon>Magnoliopsida</taxon>
        <taxon>eudicotyledons</taxon>
        <taxon>Gunneridae</taxon>
        <taxon>Pentapetalae</taxon>
        <taxon>rosids</taxon>
        <taxon>fabids</taxon>
        <taxon>Fabales</taxon>
        <taxon>Fabaceae</taxon>
        <taxon>Caesalpinioideae</taxon>
        <taxon>Cassia clade</taxon>
        <taxon>Senna</taxon>
    </lineage>
</organism>
<keyword evidence="2" id="KW-1185">Reference proteome</keyword>
<dbReference type="OrthoDB" id="1929566at2759"/>
<comment type="caution">
    <text evidence="1">The sequence shown here is derived from an EMBL/GenBank/DDBJ whole genome shotgun (WGS) entry which is preliminary data.</text>
</comment>
<gene>
    <name evidence="1" type="ORF">G2W53_028971</name>
</gene>
<proteinExistence type="predicted"/>